<feature type="compositionally biased region" description="Low complexity" evidence="1">
    <location>
        <begin position="82"/>
        <end position="97"/>
    </location>
</feature>
<name>A0AAD7FB88_9AGAR</name>
<dbReference type="EMBL" id="JARKIF010000028">
    <property type="protein sequence ID" value="KAJ7613515.1"/>
    <property type="molecule type" value="Genomic_DNA"/>
</dbReference>
<feature type="signal peptide" evidence="2">
    <location>
        <begin position="1"/>
        <end position="17"/>
    </location>
</feature>
<dbReference type="AlphaFoldDB" id="A0AAD7FB88"/>
<evidence type="ECO:0000313" key="3">
    <source>
        <dbReference type="EMBL" id="KAJ7613515.1"/>
    </source>
</evidence>
<comment type="caution">
    <text evidence="3">The sequence shown here is derived from an EMBL/GenBank/DDBJ whole genome shotgun (WGS) entry which is preliminary data.</text>
</comment>
<keyword evidence="4" id="KW-1185">Reference proteome</keyword>
<feature type="chain" id="PRO_5041994669" evidence="2">
    <location>
        <begin position="18"/>
        <end position="125"/>
    </location>
</feature>
<organism evidence="3 4">
    <name type="scientific">Roridomyces roridus</name>
    <dbReference type="NCBI Taxonomy" id="1738132"/>
    <lineage>
        <taxon>Eukaryota</taxon>
        <taxon>Fungi</taxon>
        <taxon>Dikarya</taxon>
        <taxon>Basidiomycota</taxon>
        <taxon>Agaricomycotina</taxon>
        <taxon>Agaricomycetes</taxon>
        <taxon>Agaricomycetidae</taxon>
        <taxon>Agaricales</taxon>
        <taxon>Marasmiineae</taxon>
        <taxon>Mycenaceae</taxon>
        <taxon>Roridomyces</taxon>
    </lineage>
</organism>
<protein>
    <submittedName>
        <fullName evidence="3">Uncharacterized protein</fullName>
    </submittedName>
</protein>
<gene>
    <name evidence="3" type="ORF">FB45DRAFT_267882</name>
</gene>
<evidence type="ECO:0000313" key="4">
    <source>
        <dbReference type="Proteomes" id="UP001221142"/>
    </source>
</evidence>
<proteinExistence type="predicted"/>
<dbReference type="Proteomes" id="UP001221142">
    <property type="component" value="Unassembled WGS sequence"/>
</dbReference>
<keyword evidence="2" id="KW-0732">Signal</keyword>
<sequence>MLNILFLLVTCIALAGAIPSGQVVVQGGGGETIPGQTIPGQTISIPGQVFTVSGLTISIPGQTIVNPGQTMPGVTVAGATGVTATSDSASPSSTGKKSGAETLSFDSRRLSYTLATLGGVLVALG</sequence>
<accession>A0AAD7FB88</accession>
<reference evidence="3" key="1">
    <citation type="submission" date="2023-03" db="EMBL/GenBank/DDBJ databases">
        <title>Massive genome expansion in bonnet fungi (Mycena s.s.) driven by repeated elements and novel gene families across ecological guilds.</title>
        <authorList>
            <consortium name="Lawrence Berkeley National Laboratory"/>
            <person name="Harder C.B."/>
            <person name="Miyauchi S."/>
            <person name="Viragh M."/>
            <person name="Kuo A."/>
            <person name="Thoen E."/>
            <person name="Andreopoulos B."/>
            <person name="Lu D."/>
            <person name="Skrede I."/>
            <person name="Drula E."/>
            <person name="Henrissat B."/>
            <person name="Morin E."/>
            <person name="Kohler A."/>
            <person name="Barry K."/>
            <person name="LaButti K."/>
            <person name="Morin E."/>
            <person name="Salamov A."/>
            <person name="Lipzen A."/>
            <person name="Mereny Z."/>
            <person name="Hegedus B."/>
            <person name="Baldrian P."/>
            <person name="Stursova M."/>
            <person name="Weitz H."/>
            <person name="Taylor A."/>
            <person name="Grigoriev I.V."/>
            <person name="Nagy L.G."/>
            <person name="Martin F."/>
            <person name="Kauserud H."/>
        </authorList>
    </citation>
    <scope>NUCLEOTIDE SEQUENCE</scope>
    <source>
        <strain evidence="3">9284</strain>
    </source>
</reference>
<feature type="region of interest" description="Disordered" evidence="1">
    <location>
        <begin position="82"/>
        <end position="101"/>
    </location>
</feature>
<evidence type="ECO:0000256" key="1">
    <source>
        <dbReference type="SAM" id="MobiDB-lite"/>
    </source>
</evidence>
<evidence type="ECO:0000256" key="2">
    <source>
        <dbReference type="SAM" id="SignalP"/>
    </source>
</evidence>